<dbReference type="Gene3D" id="3.40.50.150">
    <property type="entry name" value="Vaccinia Virus protein VP39"/>
    <property type="match status" value="1"/>
</dbReference>
<comment type="caution">
    <text evidence="1">The sequence shown here is derived from an EMBL/GenBank/DDBJ whole genome shotgun (WGS) entry which is preliminary data.</text>
</comment>
<accession>D4XKE9</accession>
<protein>
    <submittedName>
        <fullName evidence="1">Uncharacterized protein</fullName>
    </submittedName>
</protein>
<sequence length="804" mass="92257">MFNNIFKNVAAMSLYEALKNVKSEEDVKDAYIKALGLKGFTKGLIDIQTKEIWFEAKDTGRHSTYAMFTQLLHYVQQSLNRGENVPPFLAVIDTEKAAIMKSSDVIPFLEKKTVKWGKSASKYTQEALEVISAYIGTYIVSFKISTHEEEFISTVKSAIKSGDINRTQITPNNLKQVFDKWVDMIGKEIKDVNEDDYTLLFFADIMNDGVVSTHKDLPAKLAFISNTPAFMLNGQVYELGNREGYRRFWAIYHRPPKEEYRNYLLERRDSLIPIDERSFKGAFYTPLHVVDKAYDKLDTALGKNWQKDYIVWDMCCGVGNLEVKHSNHRNIFMSTLDQADIDVMKASKTCVAATRFQYDYLNDDITADGKIDYSLTEKLPLELRQAISARKKILILINPPYAEVGTGADSGNKAGVANTKVANHLMHDYGKASNELFTQFVARIAQEIPQATIAMFSKLKYINAPNFEKFRHTWSAKYLDGFIVHSKAFDGLKGNFPIGFLIWKTDQTLKNKWTIDTVTTEILDKKALPIGEKSFYHLPNSSYLNVWINRPKRNNLKALPLKNAIMPATSKPRVDTWSDNAIGYMYCGKNDMQHAVQQTVLFSSPYGQGDGFFINPENLWQAAVVFSVRRLIKPTWINDRDQFLQPTNELSDEFKNDCLIWMLFNGSNLTASANNLEWNGEQWNITNHFIPFTEQELDSPDRFESDFMVRYLMGKTLSDEAQNVMNAGKELWKNYFQHTDNHSVRDELKLNRVDVGWYQVRNALKARNSSGDYIPVSFSNFDNAYKELSDKLKPMVYELGFLKE</sequence>
<dbReference type="Proteomes" id="UP000003085">
    <property type="component" value="Unassembled WGS sequence"/>
</dbReference>
<dbReference type="EMBL" id="ADMT01000060">
    <property type="protein sequence ID" value="EFF84332.1"/>
    <property type="molecule type" value="Genomic_DNA"/>
</dbReference>
<evidence type="ECO:0000313" key="2">
    <source>
        <dbReference type="Proteomes" id="UP000003085"/>
    </source>
</evidence>
<reference evidence="2" key="1">
    <citation type="submission" date="2010-03" db="EMBL/GenBank/DDBJ databases">
        <title>Complete sequence of Mobiluncus curtisii ATCC 43063.</title>
        <authorList>
            <person name="Muzny D."/>
            <person name="Qin X."/>
            <person name="Deng J."/>
            <person name="Jiang H."/>
            <person name="Liu Y."/>
            <person name="Qu J."/>
            <person name="Song X.-Z."/>
            <person name="Zhang L."/>
            <person name="Thornton R."/>
            <person name="Coyle M."/>
            <person name="Francisco L."/>
            <person name="Jackson L."/>
            <person name="Javaid M."/>
            <person name="Korchina V."/>
            <person name="Kovar C."/>
            <person name="Mata R."/>
            <person name="Mathew T."/>
            <person name="Ngo R."/>
            <person name="Nguyen L."/>
            <person name="Nguyen N."/>
            <person name="Okwuonu G."/>
            <person name="Ongeri F."/>
            <person name="Pham C."/>
            <person name="Simmons D."/>
            <person name="Wilczek-Boney K."/>
            <person name="Hale W."/>
            <person name="Jakkamsetti A."/>
            <person name="Pham P."/>
            <person name="Ruth R."/>
            <person name="San Lucas F."/>
            <person name="Warren J."/>
            <person name="Zhang J."/>
            <person name="Zhao Z."/>
            <person name="Zhou C."/>
            <person name="Zhu D."/>
            <person name="Lee S."/>
            <person name="Bess C."/>
            <person name="Blankenburg K."/>
            <person name="Forbes L."/>
            <person name="Fu Q."/>
            <person name="Gubbala S."/>
            <person name="Hirani K."/>
            <person name="Jayaseelan J.C."/>
            <person name="Lara F."/>
            <person name="Munidasa M."/>
            <person name="Palculict T."/>
            <person name="Patil S."/>
            <person name="Pu L.-L."/>
            <person name="Saada N."/>
            <person name="Tang L."/>
            <person name="Weissenberger G."/>
            <person name="Zhu Y."/>
            <person name="Hemphill L."/>
            <person name="Shang Y."/>
            <person name="Youmans B."/>
            <person name="Ayvaz T."/>
            <person name="Ross M."/>
            <person name="Santibanez J."/>
            <person name="Aqrawi P."/>
            <person name="Gross S."/>
            <person name="Joshi V."/>
            <person name="Fowler G."/>
            <person name="Nazareth L."/>
            <person name="Reid J."/>
            <person name="Worley K."/>
            <person name="Petrosino J."/>
            <person name="Highlander S."/>
            <person name="Gibbs R."/>
            <person name="Gibbs R."/>
        </authorList>
    </citation>
    <scope>NUCLEOTIDE SEQUENCE [LARGE SCALE GENOMIC DNA]</scope>
    <source>
        <strain evidence="2">ATCC 19194</strain>
    </source>
</reference>
<organism evidence="1 2">
    <name type="scientific">Acinetobacter haemolyticus ATCC 19194</name>
    <dbReference type="NCBI Taxonomy" id="707232"/>
    <lineage>
        <taxon>Bacteria</taxon>
        <taxon>Pseudomonadati</taxon>
        <taxon>Pseudomonadota</taxon>
        <taxon>Gammaproteobacteria</taxon>
        <taxon>Moraxellales</taxon>
        <taxon>Moraxellaceae</taxon>
        <taxon>Acinetobacter</taxon>
    </lineage>
</organism>
<gene>
    <name evidence="1" type="ORF">HMP0015_0191</name>
</gene>
<dbReference type="AlphaFoldDB" id="D4XKE9"/>
<dbReference type="SUPFAM" id="SSF53335">
    <property type="entry name" value="S-adenosyl-L-methionine-dependent methyltransferases"/>
    <property type="match status" value="1"/>
</dbReference>
<dbReference type="InterPro" id="IPR029063">
    <property type="entry name" value="SAM-dependent_MTases_sf"/>
</dbReference>
<proteinExistence type="predicted"/>
<evidence type="ECO:0000313" key="1">
    <source>
        <dbReference type="EMBL" id="EFF84332.1"/>
    </source>
</evidence>
<dbReference type="HOGENOM" id="CLU_018528_0_0_6"/>
<name>D4XKE9_ACIHA</name>